<comment type="caution">
    <text evidence="1">The sequence shown here is derived from an EMBL/GenBank/DDBJ whole genome shotgun (WGS) entry which is preliminary data.</text>
</comment>
<organism evidence="1 2">
    <name type="scientific">Brassica cretica</name>
    <name type="common">Mustard</name>
    <dbReference type="NCBI Taxonomy" id="69181"/>
    <lineage>
        <taxon>Eukaryota</taxon>
        <taxon>Viridiplantae</taxon>
        <taxon>Streptophyta</taxon>
        <taxon>Embryophyta</taxon>
        <taxon>Tracheophyta</taxon>
        <taxon>Spermatophyta</taxon>
        <taxon>Magnoliopsida</taxon>
        <taxon>eudicotyledons</taxon>
        <taxon>Gunneridae</taxon>
        <taxon>Pentapetalae</taxon>
        <taxon>rosids</taxon>
        <taxon>malvids</taxon>
        <taxon>Brassicales</taxon>
        <taxon>Brassicaceae</taxon>
        <taxon>Brassiceae</taxon>
        <taxon>Brassica</taxon>
    </lineage>
</organism>
<sequence>MAFFKGFDSGFVSGRFEAVSELLGNLFTAEIWIEVVPILMGKELLGSWVDEMDGRWVDLIGKLLGNILNAEDLAEIFVVLARKELLGIDGK</sequence>
<accession>A0ABQ7AFJ7</accession>
<gene>
    <name evidence="1" type="ORF">DY000_02052680</name>
</gene>
<name>A0ABQ7AFJ7_BRACR</name>
<evidence type="ECO:0000313" key="2">
    <source>
        <dbReference type="Proteomes" id="UP000266723"/>
    </source>
</evidence>
<dbReference type="Proteomes" id="UP000266723">
    <property type="component" value="Unassembled WGS sequence"/>
</dbReference>
<proteinExistence type="predicted"/>
<dbReference type="EMBL" id="QGKV02002055">
    <property type="protein sequence ID" value="KAF3496383.1"/>
    <property type="molecule type" value="Genomic_DNA"/>
</dbReference>
<evidence type="ECO:0000313" key="1">
    <source>
        <dbReference type="EMBL" id="KAF3496383.1"/>
    </source>
</evidence>
<protein>
    <submittedName>
        <fullName evidence="1">Uncharacterized protein</fullName>
    </submittedName>
</protein>
<keyword evidence="2" id="KW-1185">Reference proteome</keyword>
<reference evidence="1 2" key="1">
    <citation type="journal article" date="2020" name="BMC Genomics">
        <title>Intraspecific diversification of the crop wild relative Brassica cretica Lam. using demographic model selection.</title>
        <authorList>
            <person name="Kioukis A."/>
            <person name="Michalopoulou V.A."/>
            <person name="Briers L."/>
            <person name="Pirintsos S."/>
            <person name="Studholme D.J."/>
            <person name="Pavlidis P."/>
            <person name="Sarris P.F."/>
        </authorList>
    </citation>
    <scope>NUCLEOTIDE SEQUENCE [LARGE SCALE GENOMIC DNA]</scope>
    <source>
        <strain evidence="2">cv. PFS-1207/04</strain>
    </source>
</reference>